<reference evidence="8 9" key="1">
    <citation type="submission" date="2011-02" db="EMBL/GenBank/DDBJ databases">
        <authorList>
            <person name="Muzny D."/>
            <person name="Qin X."/>
            <person name="Deng J."/>
            <person name="Jiang H."/>
            <person name="Liu Y."/>
            <person name="Qu J."/>
            <person name="Song X.-Z."/>
            <person name="Zhang L."/>
            <person name="Thornton R."/>
            <person name="Coyle M."/>
            <person name="Francisco L."/>
            <person name="Jackson L."/>
            <person name="Javaid M."/>
            <person name="Korchina V."/>
            <person name="Kovar C."/>
            <person name="Mata R."/>
            <person name="Mathew T."/>
            <person name="Ngo R."/>
            <person name="Nguyen L."/>
            <person name="Nguyen N."/>
            <person name="Okwuonu G."/>
            <person name="Ongeri F."/>
            <person name="Pham C."/>
            <person name="Simmons D."/>
            <person name="Wilczek-Boney K."/>
            <person name="Hale W."/>
            <person name="Jakkamsetti A."/>
            <person name="Pham P."/>
            <person name="Ruth R."/>
            <person name="San Lucas F."/>
            <person name="Warren J."/>
            <person name="Zhang J."/>
            <person name="Zhao Z."/>
            <person name="Zhou C."/>
            <person name="Zhu D."/>
            <person name="Lee S."/>
            <person name="Bess C."/>
            <person name="Blankenburg K."/>
            <person name="Forbes L."/>
            <person name="Fu Q."/>
            <person name="Gubbala S."/>
            <person name="Hirani K."/>
            <person name="Jayaseelan J.C."/>
            <person name="Lara F."/>
            <person name="Munidasa M."/>
            <person name="Palculict T."/>
            <person name="Patil S."/>
            <person name="Pu L.-L."/>
            <person name="Saada N."/>
            <person name="Tang L."/>
            <person name="Weissenberger G."/>
            <person name="Zhu Y."/>
            <person name="Hemphill L."/>
            <person name="Shang Y."/>
            <person name="Youmans B."/>
            <person name="Ayvaz T."/>
            <person name="Ross M."/>
            <person name="Santibanez J."/>
            <person name="Aqrawi P."/>
            <person name="Gross S."/>
            <person name="Joshi V."/>
            <person name="Fowler G."/>
            <person name="Nazareth L."/>
            <person name="Reid J."/>
            <person name="Worley K."/>
            <person name="Petrosino J."/>
            <person name="Highlander S."/>
            <person name="Gibbs R."/>
        </authorList>
    </citation>
    <scope>NUCLEOTIDE SEQUENCE [LARGE SCALE GENOMIC DNA]</scope>
    <source>
        <strain evidence="8 9">DSM 19965</strain>
    </source>
</reference>
<dbReference type="AlphaFoldDB" id="F2BXN5"/>
<dbReference type="InterPro" id="IPR015424">
    <property type="entry name" value="PyrdxlP-dep_Trfase"/>
</dbReference>
<dbReference type="STRING" id="888062.HMPREF9083_0953"/>
<dbReference type="PANTHER" id="PTHR11879">
    <property type="entry name" value="ASPARTATE AMINOTRANSFERASE"/>
    <property type="match status" value="1"/>
</dbReference>
<dbReference type="InterPro" id="IPR004839">
    <property type="entry name" value="Aminotransferase_I/II_large"/>
</dbReference>
<evidence type="ECO:0000256" key="4">
    <source>
        <dbReference type="ARBA" id="ARBA00022576"/>
    </source>
</evidence>
<evidence type="ECO:0000256" key="2">
    <source>
        <dbReference type="ARBA" id="ARBA00007441"/>
    </source>
</evidence>
<keyword evidence="4 8" id="KW-0032">Aminotransferase</keyword>
<dbReference type="eggNOG" id="COG1448">
    <property type="taxonomic scope" value="Bacteria"/>
</dbReference>
<dbReference type="SUPFAM" id="SSF53383">
    <property type="entry name" value="PLP-dependent transferases"/>
    <property type="match status" value="1"/>
</dbReference>
<evidence type="ECO:0000259" key="7">
    <source>
        <dbReference type="Pfam" id="PF00155"/>
    </source>
</evidence>
<dbReference type="GO" id="GO:0042802">
    <property type="term" value="F:identical protein binding"/>
    <property type="evidence" value="ECO:0007669"/>
    <property type="project" value="TreeGrafter"/>
</dbReference>
<dbReference type="GO" id="GO:0030170">
    <property type="term" value="F:pyridoxal phosphate binding"/>
    <property type="evidence" value="ECO:0007669"/>
    <property type="project" value="InterPro"/>
</dbReference>
<evidence type="ECO:0000313" key="9">
    <source>
        <dbReference type="Proteomes" id="UP000003503"/>
    </source>
</evidence>
<dbReference type="GO" id="GO:0006520">
    <property type="term" value="P:amino acid metabolic process"/>
    <property type="evidence" value="ECO:0007669"/>
    <property type="project" value="InterPro"/>
</dbReference>
<comment type="similarity">
    <text evidence="2">Belongs to the class-I pyridoxal-phosphate-dependent aminotransferase family.</text>
</comment>
<dbReference type="Gene3D" id="3.40.640.10">
    <property type="entry name" value="Type I PLP-dependent aspartate aminotransferase-like (Major domain)"/>
    <property type="match status" value="1"/>
</dbReference>
<accession>F2BXN5</accession>
<proteinExistence type="inferred from homology"/>
<dbReference type="EC" id="2.6.1.57" evidence="8"/>
<dbReference type="PANTHER" id="PTHR11879:SF22">
    <property type="entry name" value="ASPARTATE AMINOTRANSFERASE, MITOCHONDRIAL"/>
    <property type="match status" value="1"/>
</dbReference>
<dbReference type="InterPro" id="IPR015421">
    <property type="entry name" value="PyrdxlP-dep_Trfase_major"/>
</dbReference>
<feature type="domain" description="Aminotransferase class I/classII large" evidence="7">
    <location>
        <begin position="47"/>
        <end position="413"/>
    </location>
</feature>
<dbReference type="HOGENOM" id="CLU_662043_0_0_9"/>
<keyword evidence="5 8" id="KW-0808">Transferase</keyword>
<dbReference type="InterPro" id="IPR000796">
    <property type="entry name" value="Asp_trans"/>
</dbReference>
<keyword evidence="6" id="KW-0663">Pyridoxal phosphate</keyword>
<dbReference type="Proteomes" id="UP000003503">
    <property type="component" value="Unassembled WGS sequence"/>
</dbReference>
<dbReference type="Gene3D" id="3.90.1150.10">
    <property type="entry name" value="Aspartate Aminotransferase, domain 1"/>
    <property type="match status" value="1"/>
</dbReference>
<evidence type="ECO:0000256" key="5">
    <source>
        <dbReference type="ARBA" id="ARBA00022679"/>
    </source>
</evidence>
<evidence type="ECO:0000256" key="3">
    <source>
        <dbReference type="ARBA" id="ARBA00011738"/>
    </source>
</evidence>
<dbReference type="GO" id="GO:0008483">
    <property type="term" value="F:transaminase activity"/>
    <property type="evidence" value="ECO:0007669"/>
    <property type="project" value="UniProtKB-KW"/>
</dbReference>
<sequence length="427" mass="47825">MTFDSYMEGEIMYSMAASHARGKRADDNIFAANGRAIALADRIGKDKVINGTVGSLLDDEGNLVVYRGVQEAYKSLSPKEFAAYAPISGYDKFKKFAVEQCFGKHRPSGYVGVCAIPGGSGALRQVVYNYAESGDDVLITDWHWTAYDGFIKIAGRNVRTFKFLNDKGVFNAEDFQRNVHEILEKQDSIVIILNGIANNPTGYSMTVEEWQKAVDILKKEVRENGKRAIIEADVAYMDYAGEYEKTREFFKVFDKLPKNILFVCAYSLSKSFTMYGQRAGAMIAISQEKSVIDEFMAALQYSSRGTWSNCNSSGMNMLVHICENEELLKDIEKERQVYVTKLNQRAGVFTKEADKVGLKYVPYVSGFFITVPVERSSEICATLEKENIFLVPMKNGVRVAVCSVSEKKMHGLALKLVETMKKLGINQ</sequence>
<evidence type="ECO:0000256" key="6">
    <source>
        <dbReference type="ARBA" id="ARBA00022898"/>
    </source>
</evidence>
<dbReference type="Pfam" id="PF00155">
    <property type="entry name" value="Aminotran_1_2"/>
    <property type="match status" value="1"/>
</dbReference>
<organism evidence="8 9">
    <name type="scientific">Dialister micraerophilus DSM 19965</name>
    <dbReference type="NCBI Taxonomy" id="888062"/>
    <lineage>
        <taxon>Bacteria</taxon>
        <taxon>Bacillati</taxon>
        <taxon>Bacillota</taxon>
        <taxon>Negativicutes</taxon>
        <taxon>Veillonellales</taxon>
        <taxon>Veillonellaceae</taxon>
        <taxon>Dialister</taxon>
    </lineage>
</organism>
<protein>
    <submittedName>
        <fullName evidence="8">Aspartate/aromatic aminotransferase</fullName>
        <ecNumber evidence="8">2.6.1.57</ecNumber>
    </submittedName>
</protein>
<evidence type="ECO:0000313" key="8">
    <source>
        <dbReference type="EMBL" id="EGF13306.1"/>
    </source>
</evidence>
<comment type="cofactor">
    <cofactor evidence="1">
        <name>pyridoxal 5'-phosphate</name>
        <dbReference type="ChEBI" id="CHEBI:597326"/>
    </cofactor>
</comment>
<comment type="caution">
    <text evidence="8">The sequence shown here is derived from an EMBL/GenBank/DDBJ whole genome shotgun (WGS) entry which is preliminary data.</text>
</comment>
<dbReference type="InterPro" id="IPR015422">
    <property type="entry name" value="PyrdxlP-dep_Trfase_small"/>
</dbReference>
<keyword evidence="9" id="KW-1185">Reference proteome</keyword>
<dbReference type="CDD" id="cd00609">
    <property type="entry name" value="AAT_like"/>
    <property type="match status" value="1"/>
</dbReference>
<evidence type="ECO:0000256" key="1">
    <source>
        <dbReference type="ARBA" id="ARBA00001933"/>
    </source>
</evidence>
<comment type="subunit">
    <text evidence="3">Homodimer.</text>
</comment>
<dbReference type="EMBL" id="AFBB01000018">
    <property type="protein sequence ID" value="EGF13306.1"/>
    <property type="molecule type" value="Genomic_DNA"/>
</dbReference>
<name>F2BXN5_9FIRM</name>
<gene>
    <name evidence="8" type="ORF">HMPREF9083_0953</name>
</gene>